<evidence type="ECO:0000313" key="10">
    <source>
        <dbReference type="EMBL" id="GED23813.1"/>
    </source>
</evidence>
<feature type="transmembrane region" description="Helical" evidence="7">
    <location>
        <begin position="25"/>
        <end position="58"/>
    </location>
</feature>
<evidence type="ECO:0000256" key="1">
    <source>
        <dbReference type="ARBA" id="ARBA00004651"/>
    </source>
</evidence>
<keyword evidence="11" id="KW-1185">Reference proteome</keyword>
<dbReference type="NCBIfam" id="TIGR01667">
    <property type="entry name" value="YCCS_YHFK"/>
    <property type="match status" value="1"/>
</dbReference>
<dbReference type="PANTHER" id="PTHR30509">
    <property type="entry name" value="P-HYDROXYBENZOIC ACID EFFLUX PUMP SUBUNIT-RELATED"/>
    <property type="match status" value="1"/>
</dbReference>
<evidence type="ECO:0000313" key="11">
    <source>
        <dbReference type="Proteomes" id="UP000319812"/>
    </source>
</evidence>
<feature type="domain" description="Integral membrane protein YccS N-terminal" evidence="8">
    <location>
        <begin position="71"/>
        <end position="351"/>
    </location>
</feature>
<keyword evidence="2" id="KW-1003">Cell membrane</keyword>
<evidence type="ECO:0000256" key="2">
    <source>
        <dbReference type="ARBA" id="ARBA00022475"/>
    </source>
</evidence>
<dbReference type="InterPro" id="IPR010019">
    <property type="entry name" value="Integral_membrane_YccS"/>
</dbReference>
<evidence type="ECO:0000256" key="4">
    <source>
        <dbReference type="ARBA" id="ARBA00022989"/>
    </source>
</evidence>
<feature type="transmembrane region" description="Helical" evidence="7">
    <location>
        <begin position="447"/>
        <end position="462"/>
    </location>
</feature>
<dbReference type="InterPro" id="IPR032692">
    <property type="entry name" value="YccS_N"/>
</dbReference>
<feature type="transmembrane region" description="Helical" evidence="7">
    <location>
        <begin position="70"/>
        <end position="87"/>
    </location>
</feature>
<keyword evidence="4 7" id="KW-1133">Transmembrane helix</keyword>
<evidence type="ECO:0000256" key="6">
    <source>
        <dbReference type="ARBA" id="ARBA00043993"/>
    </source>
</evidence>
<keyword evidence="5 7" id="KW-0472">Membrane</keyword>
<dbReference type="EMBL" id="BJOC01000051">
    <property type="protein sequence ID" value="GED23813.1"/>
    <property type="molecule type" value="Genomic_DNA"/>
</dbReference>
<comment type="subcellular location">
    <subcellularLocation>
        <location evidence="1">Cell membrane</location>
        <topology evidence="1">Multi-pass membrane protein</topology>
    </subcellularLocation>
</comment>
<gene>
    <name evidence="10" type="ORF">HHA01_27900</name>
</gene>
<comment type="caution">
    <text evidence="10">The sequence shown here is derived from an EMBL/GenBank/DDBJ whole genome shotgun (WGS) entry which is preliminary data.</text>
</comment>
<dbReference type="OrthoDB" id="8670769at2"/>
<evidence type="ECO:0000256" key="3">
    <source>
        <dbReference type="ARBA" id="ARBA00022692"/>
    </source>
</evidence>
<evidence type="ECO:0000259" key="8">
    <source>
        <dbReference type="Pfam" id="PF12805"/>
    </source>
</evidence>
<dbReference type="Pfam" id="PF13515">
    <property type="entry name" value="FUSC_2"/>
    <property type="match status" value="1"/>
</dbReference>
<accession>A0A4Y4F3D4</accession>
<feature type="transmembrane region" description="Helical" evidence="7">
    <location>
        <begin position="93"/>
        <end position="112"/>
    </location>
</feature>
<keyword evidence="3 7" id="KW-0812">Transmembrane</keyword>
<comment type="similarity">
    <text evidence="6">Belongs to the YccS/YhfK family.</text>
</comment>
<proteinExistence type="inferred from homology"/>
<dbReference type="GO" id="GO:0005886">
    <property type="term" value="C:plasma membrane"/>
    <property type="evidence" value="ECO:0007669"/>
    <property type="project" value="UniProtKB-SubCell"/>
</dbReference>
<evidence type="ECO:0000256" key="7">
    <source>
        <dbReference type="SAM" id="Phobius"/>
    </source>
</evidence>
<feature type="transmembrane region" description="Helical" evidence="7">
    <location>
        <begin position="119"/>
        <end position="138"/>
    </location>
</feature>
<protein>
    <submittedName>
        <fullName evidence="10">TIGR01666 family membrane protein</fullName>
    </submittedName>
</protein>
<dbReference type="Proteomes" id="UP000319812">
    <property type="component" value="Unassembled WGS sequence"/>
</dbReference>
<dbReference type="NCBIfam" id="TIGR01666">
    <property type="entry name" value="YCCS"/>
    <property type="match status" value="1"/>
</dbReference>
<dbReference type="InterPro" id="IPR010020">
    <property type="entry name" value="Integral_membrane_YCCS_YHJK"/>
</dbReference>
<feature type="domain" description="Integral membrane bound transporter" evidence="9">
    <location>
        <begin position="412"/>
        <end position="529"/>
    </location>
</feature>
<dbReference type="AlphaFoldDB" id="A0A4Y4F3D4"/>
<dbReference type="Pfam" id="PF12805">
    <property type="entry name" value="FUSC-like"/>
    <property type="match status" value="1"/>
</dbReference>
<dbReference type="PANTHER" id="PTHR30509:SF8">
    <property type="entry name" value="INNER MEMBRANE PROTEIN YCCS"/>
    <property type="match status" value="1"/>
</dbReference>
<organism evidence="10 11">
    <name type="scientific">Halomonas halmophila</name>
    <dbReference type="NCBI Taxonomy" id="252"/>
    <lineage>
        <taxon>Bacteria</taxon>
        <taxon>Pseudomonadati</taxon>
        <taxon>Pseudomonadota</taxon>
        <taxon>Gammaproteobacteria</taxon>
        <taxon>Oceanospirillales</taxon>
        <taxon>Halomonadaceae</taxon>
        <taxon>Halomonas</taxon>
    </lineage>
</organism>
<dbReference type="RefSeq" id="WP_141321840.1">
    <property type="nucleotide sequence ID" value="NZ_BJOC01000051.1"/>
</dbReference>
<sequence>MSLSSLFLSLRRLWALDSFAYSLRVFIAFTGVVLVCWWFTALHSLIPLFLGIIASALSETDDHWQGRWRALLVTLGCFAVAALSVEVLFNRPLWFVVGLAVSTFGLTMLGAVNQRYATIARATLILATYTMISLENRAAPALENIWREPALLVAGAAWYGVISVIWCRLFSRQPLKHALARVFRELSRYLQLKSTLFEPRRDLDVEQRRYELARQNGRVVAALNQAKEMIFRRLQESRSSKLNRYLWLYFIAQDIHERASSTHYPYHELSQAFFHHDVLFRAQRLLAQQGETCHELGRSLLLNRAFAQGRSEMALEDFNASVEQLGAQPRREWQSLLPHLRALADNLTTLQDILGRARHPEGPDSQEDASLYDRTPHGLDDVRERVLGQLTPRSAIFRHAVRLTVTLVAGYGLLHWIHPTQGYWILLTSLFVCQPSFGATRRLLRQRILGTIIGLLAGWALITLFPSPLVQIGCAVMAGVAFFAARGRRYMFATAFITLMVLCCFNQVGNGFGLIWPRLFDTLMGAGIAGLAVLLILPDWQGRQLHQQAAATLEANRAYLEAILDQYRHGKRDDLTYRLARRNAHNADAELSTLIGNVLQEPERFRRDADVGLRFLLHSHTLLNYLSALGAHRDERTEHYSGPVEHAAESIEGSLAALAAGLRDQAPLEEQDARLNDALAALDTEPARDDSQLLRTQLALIGQQLAPLRHAARSIGQPDAPEL</sequence>
<feature type="transmembrane region" description="Helical" evidence="7">
    <location>
        <begin position="490"/>
        <end position="509"/>
    </location>
</feature>
<reference evidence="10 11" key="1">
    <citation type="submission" date="2019-06" db="EMBL/GenBank/DDBJ databases">
        <title>Whole genome shotgun sequence of Halomonas halmophila NBRC 15537.</title>
        <authorList>
            <person name="Hosoyama A."/>
            <person name="Uohara A."/>
            <person name="Ohji S."/>
            <person name="Ichikawa N."/>
        </authorList>
    </citation>
    <scope>NUCLEOTIDE SEQUENCE [LARGE SCALE GENOMIC DNA]</scope>
    <source>
        <strain evidence="10 11">NBRC 15537</strain>
    </source>
</reference>
<name>A0A4Y4F3D4_9GAMM</name>
<evidence type="ECO:0000256" key="5">
    <source>
        <dbReference type="ARBA" id="ARBA00023136"/>
    </source>
</evidence>
<dbReference type="InterPro" id="IPR049453">
    <property type="entry name" value="Memb_transporter_dom"/>
</dbReference>
<feature type="transmembrane region" description="Helical" evidence="7">
    <location>
        <begin position="150"/>
        <end position="171"/>
    </location>
</feature>
<feature type="transmembrane region" description="Helical" evidence="7">
    <location>
        <begin position="515"/>
        <end position="537"/>
    </location>
</feature>
<evidence type="ECO:0000259" key="9">
    <source>
        <dbReference type="Pfam" id="PF13515"/>
    </source>
</evidence>